<evidence type="ECO:0000256" key="6">
    <source>
        <dbReference type="ARBA" id="ARBA00023136"/>
    </source>
</evidence>
<accession>A0A812RYN4</accession>
<feature type="transmembrane region" description="Helical" evidence="8">
    <location>
        <begin position="161"/>
        <end position="180"/>
    </location>
</feature>
<evidence type="ECO:0000256" key="2">
    <source>
        <dbReference type="ARBA" id="ARBA00005697"/>
    </source>
</evidence>
<proteinExistence type="inferred from homology"/>
<evidence type="ECO:0000256" key="8">
    <source>
        <dbReference type="SAM" id="Phobius"/>
    </source>
</evidence>
<protein>
    <recommendedName>
        <fullName evidence="11">Adenine/guanine permease AZG1</fullName>
    </recommendedName>
</protein>
<dbReference type="PANTHER" id="PTHR43337:SF1">
    <property type="entry name" value="XANTHINE_URACIL PERMEASE C887.17-RELATED"/>
    <property type="match status" value="1"/>
</dbReference>
<feature type="transmembrane region" description="Helical" evidence="8">
    <location>
        <begin position="520"/>
        <end position="543"/>
    </location>
</feature>
<dbReference type="GO" id="GO:0005345">
    <property type="term" value="F:purine nucleobase transmembrane transporter activity"/>
    <property type="evidence" value="ECO:0007669"/>
    <property type="project" value="TreeGrafter"/>
</dbReference>
<sequence length="1400" mass="153656">MAEEQPDFKVGAKGKSAVKDTFLDTKFRGGKVDNYFKVSQRGSNLTTEIRAGVTTFLTAAYIMAVNPNIISTTGLNFEGLVFATAMSSCIATLIMALWANLPFGLWPGMGMNAYFAYTIVGFKGTQTAVKKVMMAVTIEGVIFIIMSALDLRRYVFKVFPTWMMKATMAGIGLFLAHIGLQAGNGIDIVRDHPAVLVDLVTLTGEHFARTWIGIAFFCVMALLILLRVKGAVMIAIILSAVLCWILDAAAVEQFSYKPMCCLGSVSYPEPAAGGVEWYPKPGGGYYPKPTCNNPFTVPGEGKLTVTDNVRTYTFESTASVSHTGGVFTITNGGTSQTHSGSLYWQGIAAGRDSTFKGGCQDSCMHMLGGFDPMCFGAVLVETGCWTGMSYQDRATESLLVDGFGEGCLGGAGRIPKTFSAPSAIASVPLVDIAGELVPPFAGWAGCDANGTNCVNGDVSGGTILAWDTSGFGDWAGFWNPLLTLLYIDFIGTMGFLYAAADLSGLVDPSKPETFPGCFAAFMADAVGTFVGGFLGTSSVTTYGESMAGVYEGGRTGLTALTIAFLNFICIFLTPLLSSIPTLSTGPALVMVGVFMIEGVKDIEWGDYMQAVPSTVCILLQITTYKIEVGVLGALMVWTFLMIFSGRILLYIPGVWAKLHPRVQRFVSSQVGDKEFMDRLRQVGAIPAEADEPTKEEAATKGSPRHGVLGPLTEKKTAPRQVFLGWIADTVPWDMLLKLMVLEEHLSTDTSASISKNRILLAAESDLMKWSSARESGGVHSNLVDVDRVTGTHQGVLKRPRSCAGDAGVEAHMLLSTATDLGGFREFLHCQHSDIFQEFFQLVARKPWEEVEVFQLAYNLHNKLDLSLPGAQDLQAELPWHTTIQISAGVDDWMTRQVMLLAHLFGVETSSRSSFSDFLEQQGRAGAWQPLDCPYGFIALEYAILTGFQLMGNDDLRNEITSAMTASIEVLLHAPYYTYDFFESSLWNISLYDMAVNLDQPHHYTSFEDYVMRRPLPPPRLWPWHADGQAARPSGQGLAAAAVRLQSRLRIAMLQLHDGTALELWASAQAALRTLAGLQSPSWAAEAALDLELYFTQVKAIKGTEVGSWLAERVRADFASLKRMVVELKEGSTSVGAVGEAWLPRIAPGLWEADLVLCSEPLWLCPFVRPRHGRAMVGILHMALLNEFPRADEENLRVIWQGFKEMMEAKRMYLSISCRITAEQVAYQTGWRLPYVPFVGLGIRARYHPAEARQALLFRNNRQNMLAFRTALRMFLDEVASESPVEVVDMNNAPRVYTFEEIAAFHAVIFLPHGPSALRLTDVYAAGIPSLVPEEPLIHKFVWSSRTFGGYDAEAHCLSVAPTELRRGGPEEPFAYHPTNYLQSWSIHRFIDDRRYWYRYT</sequence>
<dbReference type="Pfam" id="PF00860">
    <property type="entry name" value="Xan_ur_permease"/>
    <property type="match status" value="2"/>
</dbReference>
<evidence type="ECO:0000256" key="4">
    <source>
        <dbReference type="ARBA" id="ARBA00022692"/>
    </source>
</evidence>
<evidence type="ECO:0000256" key="3">
    <source>
        <dbReference type="ARBA" id="ARBA00022448"/>
    </source>
</evidence>
<dbReference type="Proteomes" id="UP000604046">
    <property type="component" value="Unassembled WGS sequence"/>
</dbReference>
<dbReference type="GO" id="GO:0005886">
    <property type="term" value="C:plasma membrane"/>
    <property type="evidence" value="ECO:0007669"/>
    <property type="project" value="TreeGrafter"/>
</dbReference>
<feature type="region of interest" description="Disordered" evidence="7">
    <location>
        <begin position="687"/>
        <end position="710"/>
    </location>
</feature>
<dbReference type="InterPro" id="IPR045018">
    <property type="entry name" value="Azg-like"/>
</dbReference>
<evidence type="ECO:0000256" key="7">
    <source>
        <dbReference type="SAM" id="MobiDB-lite"/>
    </source>
</evidence>
<comment type="subcellular location">
    <subcellularLocation>
        <location evidence="1">Endomembrane system</location>
        <topology evidence="1">Multi-pass membrane protein</topology>
    </subcellularLocation>
</comment>
<organism evidence="9 10">
    <name type="scientific">Symbiodinium natans</name>
    <dbReference type="NCBI Taxonomy" id="878477"/>
    <lineage>
        <taxon>Eukaryota</taxon>
        <taxon>Sar</taxon>
        <taxon>Alveolata</taxon>
        <taxon>Dinophyceae</taxon>
        <taxon>Suessiales</taxon>
        <taxon>Symbiodiniaceae</taxon>
        <taxon>Symbiodinium</taxon>
    </lineage>
</organism>
<feature type="non-terminal residue" evidence="9">
    <location>
        <position position="1400"/>
    </location>
</feature>
<feature type="transmembrane region" description="Helical" evidence="8">
    <location>
        <begin position="79"/>
        <end position="98"/>
    </location>
</feature>
<dbReference type="GO" id="GO:0012505">
    <property type="term" value="C:endomembrane system"/>
    <property type="evidence" value="ECO:0007669"/>
    <property type="project" value="UniProtKB-SubCell"/>
</dbReference>
<feature type="transmembrane region" description="Helical" evidence="8">
    <location>
        <begin position="555"/>
        <end position="576"/>
    </location>
</feature>
<dbReference type="OrthoDB" id="443281at2759"/>
<evidence type="ECO:0008006" key="11">
    <source>
        <dbReference type="Google" id="ProtNLM"/>
    </source>
</evidence>
<feature type="transmembrane region" description="Helical" evidence="8">
    <location>
        <begin position="132"/>
        <end position="149"/>
    </location>
</feature>
<feature type="transmembrane region" description="Helical" evidence="8">
    <location>
        <begin position="232"/>
        <end position="250"/>
    </location>
</feature>
<dbReference type="EMBL" id="CAJNDS010002380">
    <property type="protein sequence ID" value="CAE7456214.1"/>
    <property type="molecule type" value="Genomic_DNA"/>
</dbReference>
<comment type="caution">
    <text evidence="9">The sequence shown here is derived from an EMBL/GenBank/DDBJ whole genome shotgun (WGS) entry which is preliminary data.</text>
</comment>
<reference evidence="9" key="1">
    <citation type="submission" date="2021-02" db="EMBL/GenBank/DDBJ databases">
        <authorList>
            <person name="Dougan E. K."/>
            <person name="Rhodes N."/>
            <person name="Thang M."/>
            <person name="Chan C."/>
        </authorList>
    </citation>
    <scope>NUCLEOTIDE SEQUENCE</scope>
</reference>
<comment type="similarity">
    <text evidence="2">Belongs to the nucleobase:cation symporter-2 (NCS2) (TC 2.A.40) family. Azg-like subfamily.</text>
</comment>
<gene>
    <name evidence="9" type="ORF">SNAT2548_LOCUS25153</name>
</gene>
<evidence type="ECO:0000256" key="5">
    <source>
        <dbReference type="ARBA" id="ARBA00022989"/>
    </source>
</evidence>
<keyword evidence="10" id="KW-1185">Reference proteome</keyword>
<keyword evidence="5 8" id="KW-1133">Transmembrane helix</keyword>
<evidence type="ECO:0000313" key="10">
    <source>
        <dbReference type="Proteomes" id="UP000604046"/>
    </source>
</evidence>
<evidence type="ECO:0000256" key="1">
    <source>
        <dbReference type="ARBA" id="ARBA00004127"/>
    </source>
</evidence>
<evidence type="ECO:0000313" key="9">
    <source>
        <dbReference type="EMBL" id="CAE7456214.1"/>
    </source>
</evidence>
<keyword evidence="4 8" id="KW-0812">Transmembrane</keyword>
<feature type="transmembrane region" description="Helical" evidence="8">
    <location>
        <begin position="481"/>
        <end position="500"/>
    </location>
</feature>
<keyword evidence="6 8" id="KW-0472">Membrane</keyword>
<dbReference type="InterPro" id="IPR006043">
    <property type="entry name" value="NCS2"/>
</dbReference>
<dbReference type="PANTHER" id="PTHR43337">
    <property type="entry name" value="XANTHINE/URACIL PERMEASE C887.17-RELATED"/>
    <property type="match status" value="1"/>
</dbReference>
<name>A0A812RYN4_9DINO</name>
<feature type="transmembrane region" description="Helical" evidence="8">
    <location>
        <begin position="207"/>
        <end position="226"/>
    </location>
</feature>
<keyword evidence="3" id="KW-0813">Transport</keyword>
<feature type="transmembrane region" description="Helical" evidence="8">
    <location>
        <begin position="628"/>
        <end position="651"/>
    </location>
</feature>
<feature type="transmembrane region" description="Helical" evidence="8">
    <location>
        <begin position="49"/>
        <end position="67"/>
    </location>
</feature>